<sequence length="47" mass="5275">MFIPSAVLRRLHYLVFPAAVLFFQPSILTYPSFKDGDSDLLDGGIVF</sequence>
<keyword evidence="1" id="KW-0472">Membrane</keyword>
<dbReference type="KEGG" id="abas:ACPOL_4752"/>
<protein>
    <submittedName>
        <fullName evidence="2">Uncharacterized protein</fullName>
    </submittedName>
</protein>
<dbReference type="RefSeq" id="WP_161557500.1">
    <property type="nucleotide sequence ID" value="NZ_CP030840.1"/>
</dbReference>
<dbReference type="AlphaFoldDB" id="A0A2Z5G4X7"/>
<evidence type="ECO:0000313" key="2">
    <source>
        <dbReference type="EMBL" id="AXC14020.1"/>
    </source>
</evidence>
<keyword evidence="3" id="KW-1185">Reference proteome</keyword>
<evidence type="ECO:0000313" key="3">
    <source>
        <dbReference type="Proteomes" id="UP000253606"/>
    </source>
</evidence>
<dbReference type="EMBL" id="CP030840">
    <property type="protein sequence ID" value="AXC14020.1"/>
    <property type="molecule type" value="Genomic_DNA"/>
</dbReference>
<keyword evidence="1" id="KW-0812">Transmembrane</keyword>
<keyword evidence="1" id="KW-1133">Transmembrane helix</keyword>
<evidence type="ECO:0000256" key="1">
    <source>
        <dbReference type="SAM" id="Phobius"/>
    </source>
</evidence>
<feature type="transmembrane region" description="Helical" evidence="1">
    <location>
        <begin position="12"/>
        <end position="33"/>
    </location>
</feature>
<gene>
    <name evidence="2" type="ORF">ACPOL_4752</name>
</gene>
<dbReference type="Proteomes" id="UP000253606">
    <property type="component" value="Chromosome"/>
</dbReference>
<organism evidence="2 3">
    <name type="scientific">Acidisarcina polymorpha</name>
    <dbReference type="NCBI Taxonomy" id="2211140"/>
    <lineage>
        <taxon>Bacteria</taxon>
        <taxon>Pseudomonadati</taxon>
        <taxon>Acidobacteriota</taxon>
        <taxon>Terriglobia</taxon>
        <taxon>Terriglobales</taxon>
        <taxon>Acidobacteriaceae</taxon>
        <taxon>Acidisarcina</taxon>
    </lineage>
</organism>
<name>A0A2Z5G4X7_9BACT</name>
<reference evidence="2 3" key="1">
    <citation type="journal article" date="2018" name="Front. Microbiol.">
        <title>Hydrolytic Capabilities as a Key to Environmental Success: Chitinolytic and Cellulolytic Acidobacteria From Acidic Sub-arctic Soils and Boreal Peatlands.</title>
        <authorList>
            <person name="Belova S.E."/>
            <person name="Ravin N.V."/>
            <person name="Pankratov T.A."/>
            <person name="Rakitin A.L."/>
            <person name="Ivanova A.A."/>
            <person name="Beletsky A.V."/>
            <person name="Mardanov A.V."/>
            <person name="Sinninghe Damste J.S."/>
            <person name="Dedysh S.N."/>
        </authorList>
    </citation>
    <scope>NUCLEOTIDE SEQUENCE [LARGE SCALE GENOMIC DNA]</scope>
    <source>
        <strain evidence="2 3">SBC82</strain>
    </source>
</reference>
<accession>A0A2Z5G4X7</accession>
<proteinExistence type="predicted"/>